<feature type="compositionally biased region" description="Basic and acidic residues" evidence="1">
    <location>
        <begin position="205"/>
        <end position="238"/>
    </location>
</feature>
<feature type="compositionally biased region" description="Basic residues" evidence="1">
    <location>
        <begin position="379"/>
        <end position="390"/>
    </location>
</feature>
<feature type="compositionally biased region" description="Polar residues" evidence="1">
    <location>
        <begin position="417"/>
        <end position="428"/>
    </location>
</feature>
<feature type="compositionally biased region" description="Basic and acidic residues" evidence="1">
    <location>
        <begin position="11"/>
        <end position="28"/>
    </location>
</feature>
<feature type="region of interest" description="Disordered" evidence="1">
    <location>
        <begin position="205"/>
        <end position="269"/>
    </location>
</feature>
<name>A0AAD2CML0_9STRA</name>
<accession>A0AAD2CML0</accession>
<sequence length="674" mass="73916">MKNLYQDSVVADEKADVSKSDERGRGDDYSYSAEASFVSGDDCSSGSSGNVSMEKEESEEFDDTSAVAQKKYSKNDEVLYISSNRETEIATILKVHLDDQLVPYYDIQLNLSGREKQTDGTHLAAPPKSHSEKRVSNDIKECTPETPTQQQSNVDTDVKPQKTFAENDKVVYVSSNGESENATVVKVYLDAELVPFYDIRLHSSGREKQTDDAHLMPCRERKRPQPIESANKPERRSSAPDQWTKKTGAPRRRSSIAFGCADHSDGSVPKKTYAENEKVIYVSSDGDSENATIIKVHLDDQLVPFYDIRLHSSDREKQTDDAHLKPCRERKKSVAYGKVFPDGFVSPHRAPKKTASLAAPEPLGRGSAHSEGFVSPRQAGKRTKAPKRRTSLPMPDPLCGSNHSNGFVSPRQEKQTNKAPSRKSNLSASVPLHINLPDGFVSPHQGKQTKAPRRRTSLSNHALPEGFVSPQGKRKSKAPRKRTSLPSPDQFGNGLHAGFVSPRQEGKRTNKAPRRRTSLPAQDSLGGSNHSGGFVSPQPKRRTAPKPSLSNDFSDGLASQTRKRTSMPGRIKSMGMTAQSMMSPKSANRRAGSDSAIPRQDRLDRLDLTSSRGSNSKRPKALRTRSVDNSGAGGSAADFKPTSPVGRSKSASLIGKAKKKIIFQWNPRTADGIT</sequence>
<feature type="compositionally biased region" description="Low complexity" evidence="1">
    <location>
        <begin position="36"/>
        <end position="52"/>
    </location>
</feature>
<feature type="compositionally biased region" description="Polar residues" evidence="1">
    <location>
        <begin position="548"/>
        <end position="560"/>
    </location>
</feature>
<evidence type="ECO:0000256" key="1">
    <source>
        <dbReference type="SAM" id="MobiDB-lite"/>
    </source>
</evidence>
<proteinExistence type="predicted"/>
<keyword evidence="3" id="KW-1185">Reference proteome</keyword>
<feature type="compositionally biased region" description="Basic residues" evidence="1">
    <location>
        <begin position="472"/>
        <end position="483"/>
    </location>
</feature>
<evidence type="ECO:0000313" key="2">
    <source>
        <dbReference type="EMBL" id="CAJ1939233.1"/>
    </source>
</evidence>
<protein>
    <submittedName>
        <fullName evidence="2">Uncharacterized protein</fullName>
    </submittedName>
</protein>
<comment type="caution">
    <text evidence="2">The sequence shown here is derived from an EMBL/GenBank/DDBJ whole genome shotgun (WGS) entry which is preliminary data.</text>
</comment>
<feature type="compositionally biased region" description="Polar residues" evidence="1">
    <location>
        <begin position="576"/>
        <end position="586"/>
    </location>
</feature>
<dbReference type="EMBL" id="CAKOGP040000779">
    <property type="protein sequence ID" value="CAJ1939233.1"/>
    <property type="molecule type" value="Genomic_DNA"/>
</dbReference>
<dbReference type="Proteomes" id="UP001295423">
    <property type="component" value="Unassembled WGS sequence"/>
</dbReference>
<feature type="compositionally biased region" description="Polar residues" evidence="1">
    <location>
        <begin position="519"/>
        <end position="528"/>
    </location>
</feature>
<feature type="region of interest" description="Disordered" evidence="1">
    <location>
        <begin position="1"/>
        <end position="67"/>
    </location>
</feature>
<evidence type="ECO:0000313" key="3">
    <source>
        <dbReference type="Proteomes" id="UP001295423"/>
    </source>
</evidence>
<dbReference type="AlphaFoldDB" id="A0AAD2CML0"/>
<organism evidence="2 3">
    <name type="scientific">Cylindrotheca closterium</name>
    <dbReference type="NCBI Taxonomy" id="2856"/>
    <lineage>
        <taxon>Eukaryota</taxon>
        <taxon>Sar</taxon>
        <taxon>Stramenopiles</taxon>
        <taxon>Ochrophyta</taxon>
        <taxon>Bacillariophyta</taxon>
        <taxon>Bacillariophyceae</taxon>
        <taxon>Bacillariophycidae</taxon>
        <taxon>Bacillariales</taxon>
        <taxon>Bacillariaceae</taxon>
        <taxon>Cylindrotheca</taxon>
    </lineage>
</organism>
<feature type="region of interest" description="Disordered" evidence="1">
    <location>
        <begin position="341"/>
        <end position="653"/>
    </location>
</feature>
<reference evidence="2" key="1">
    <citation type="submission" date="2023-08" db="EMBL/GenBank/DDBJ databases">
        <authorList>
            <person name="Audoor S."/>
            <person name="Bilcke G."/>
        </authorList>
    </citation>
    <scope>NUCLEOTIDE SEQUENCE</scope>
</reference>
<gene>
    <name evidence="2" type="ORF">CYCCA115_LOCUS6494</name>
</gene>
<feature type="region of interest" description="Disordered" evidence="1">
    <location>
        <begin position="116"/>
        <end position="137"/>
    </location>
</feature>